<dbReference type="AlphaFoldDB" id="A0A101GPN3"/>
<evidence type="ECO:0000256" key="1">
    <source>
        <dbReference type="SAM" id="Coils"/>
    </source>
</evidence>
<sequence>MRSKSYSRVTARARAEDDIMSEQELKIGDIAHLTGLSEQDVRTLIQTYDSLFTCRTIGPVRLFPQKAVRVVRELVELSGKGLAPEEIAREIRSGRRSPAPEEPAEGVDRTAVPLPPEVVIDLRVMQETLARQERRIERLAEELERERGNRVEEVGRLRKTIDHLQGELERQQGELALVAEWVDYFDGQMDEVTRPVFERIQRTIARRNDPGQPAGRSSR</sequence>
<dbReference type="Proteomes" id="UP000054323">
    <property type="component" value="Unassembled WGS sequence"/>
</dbReference>
<keyword evidence="1" id="KW-0175">Coiled coil</keyword>
<dbReference type="Gene3D" id="1.10.1660.10">
    <property type="match status" value="1"/>
</dbReference>
<feature type="coiled-coil region" evidence="1">
    <location>
        <begin position="122"/>
        <end position="174"/>
    </location>
</feature>
<name>A0A101GPN3_9EURY</name>
<comment type="caution">
    <text evidence="2">The sequence shown here is derived from an EMBL/GenBank/DDBJ whole genome shotgun (WGS) entry which is preliminary data.</text>
</comment>
<dbReference type="EMBL" id="LGGD01000073">
    <property type="protein sequence ID" value="KUK62254.1"/>
    <property type="molecule type" value="Genomic_DNA"/>
</dbReference>
<organism evidence="2 3">
    <name type="scientific">Methanoculleus marisnigri</name>
    <dbReference type="NCBI Taxonomy" id="2198"/>
    <lineage>
        <taxon>Archaea</taxon>
        <taxon>Methanobacteriati</taxon>
        <taxon>Methanobacteriota</taxon>
        <taxon>Stenosarchaea group</taxon>
        <taxon>Methanomicrobia</taxon>
        <taxon>Methanomicrobiales</taxon>
        <taxon>Methanomicrobiaceae</taxon>
        <taxon>Methanoculleus</taxon>
    </lineage>
</organism>
<evidence type="ECO:0000313" key="3">
    <source>
        <dbReference type="Proteomes" id="UP000054323"/>
    </source>
</evidence>
<evidence type="ECO:0000313" key="2">
    <source>
        <dbReference type="EMBL" id="KUK62254.1"/>
    </source>
</evidence>
<accession>A0A101GPN3</accession>
<protein>
    <submittedName>
        <fullName evidence="2">Uncharacterized protein</fullName>
    </submittedName>
</protein>
<reference evidence="3" key="1">
    <citation type="journal article" date="2015" name="MBio">
        <title>Genome-Resolved Metagenomic Analysis Reveals Roles for Candidate Phyla and Other Microbial Community Members in Biogeochemical Transformations in Oil Reservoirs.</title>
        <authorList>
            <person name="Hu P."/>
            <person name="Tom L."/>
            <person name="Singh A."/>
            <person name="Thomas B.C."/>
            <person name="Baker B.J."/>
            <person name="Piceno Y.M."/>
            <person name="Andersen G.L."/>
            <person name="Banfield J.F."/>
        </authorList>
    </citation>
    <scope>NUCLEOTIDE SEQUENCE [LARGE SCALE GENOMIC DNA]</scope>
</reference>
<gene>
    <name evidence="2" type="ORF">XD82_0745</name>
</gene>
<proteinExistence type="predicted"/>
<dbReference type="PATRIC" id="fig|2198.4.peg.1024"/>